<evidence type="ECO:0000313" key="4">
    <source>
        <dbReference type="Proteomes" id="UP000694864"/>
    </source>
</evidence>
<dbReference type="InterPro" id="IPR004314">
    <property type="entry name" value="Neprosin"/>
</dbReference>
<evidence type="ECO:0000256" key="2">
    <source>
        <dbReference type="SAM" id="SignalP"/>
    </source>
</evidence>
<keyword evidence="4" id="KW-1185">Reference proteome</keyword>
<feature type="chain" id="PRO_5045668711" evidence="2">
    <location>
        <begin position="24"/>
        <end position="404"/>
    </location>
</feature>
<keyword evidence="2" id="KW-0732">Signal</keyword>
<dbReference type="Pfam" id="PF03080">
    <property type="entry name" value="Neprosin"/>
    <property type="match status" value="1"/>
</dbReference>
<feature type="domain" description="Neprosin PEP catalytic" evidence="3">
    <location>
        <begin position="159"/>
        <end position="404"/>
    </location>
</feature>
<dbReference type="Proteomes" id="UP000694864">
    <property type="component" value="Chromosome 16"/>
</dbReference>
<feature type="compositionally biased region" description="Polar residues" evidence="1">
    <location>
        <begin position="147"/>
        <end position="156"/>
    </location>
</feature>
<dbReference type="GeneID" id="104752726"/>
<dbReference type="InterPro" id="IPR025521">
    <property type="entry name" value="Neprosin_propep"/>
</dbReference>
<proteinExistence type="predicted"/>
<dbReference type="PANTHER" id="PTHR31589:SF176">
    <property type="entry name" value="NEPROSIN ACTIVATION PEPTIDE DOMAIN-CONTAINING PROTEIN-RELATED"/>
    <property type="match status" value="1"/>
</dbReference>
<dbReference type="Pfam" id="PF14365">
    <property type="entry name" value="Neprosin_AP"/>
    <property type="match status" value="1"/>
</dbReference>
<dbReference type="InterPro" id="IPR053168">
    <property type="entry name" value="Glutamic_endopeptidase"/>
</dbReference>
<organism evidence="4 5">
    <name type="scientific">Camelina sativa</name>
    <name type="common">False flax</name>
    <name type="synonym">Myagrum sativum</name>
    <dbReference type="NCBI Taxonomy" id="90675"/>
    <lineage>
        <taxon>Eukaryota</taxon>
        <taxon>Viridiplantae</taxon>
        <taxon>Streptophyta</taxon>
        <taxon>Embryophyta</taxon>
        <taxon>Tracheophyta</taxon>
        <taxon>Spermatophyta</taxon>
        <taxon>Magnoliopsida</taxon>
        <taxon>eudicotyledons</taxon>
        <taxon>Gunneridae</taxon>
        <taxon>Pentapetalae</taxon>
        <taxon>rosids</taxon>
        <taxon>malvids</taxon>
        <taxon>Brassicales</taxon>
        <taxon>Brassicaceae</taxon>
        <taxon>Camelineae</taxon>
        <taxon>Camelina</taxon>
    </lineage>
</organism>
<name>A0ABM0WMI3_CAMSA</name>
<feature type="signal peptide" evidence="2">
    <location>
        <begin position="1"/>
        <end position="23"/>
    </location>
</feature>
<gene>
    <name evidence="5" type="primary">LOC104752726</name>
</gene>
<reference evidence="4" key="1">
    <citation type="journal article" date="2014" name="Nat. Commun.">
        <title>The emerging biofuel crop Camelina sativa retains a highly undifferentiated hexaploid genome structure.</title>
        <authorList>
            <person name="Kagale S."/>
            <person name="Koh C."/>
            <person name="Nixon J."/>
            <person name="Bollina V."/>
            <person name="Clarke W.E."/>
            <person name="Tuteja R."/>
            <person name="Spillane C."/>
            <person name="Robinson S.J."/>
            <person name="Links M.G."/>
            <person name="Clarke C."/>
            <person name="Higgins E.E."/>
            <person name="Huebert T."/>
            <person name="Sharpe A.G."/>
            <person name="Parkin I.A."/>
        </authorList>
    </citation>
    <scope>NUCLEOTIDE SEQUENCE [LARGE SCALE GENOMIC DNA]</scope>
    <source>
        <strain evidence="4">cv. DH55</strain>
    </source>
</reference>
<reference evidence="5" key="2">
    <citation type="submission" date="2025-08" db="UniProtKB">
        <authorList>
            <consortium name="RefSeq"/>
        </authorList>
    </citation>
    <scope>IDENTIFICATION</scope>
    <source>
        <tissue evidence="5">Leaf</tissue>
    </source>
</reference>
<protein>
    <submittedName>
        <fullName evidence="5">Uncharacterized protein LOC104752726</fullName>
    </submittedName>
</protein>
<sequence>MEVRGSMIWVFLMCFIFAHIIVSHNNDFVEAKSFPKFEDLEMQKRLKIINKPAVKIIKTIDGERYGCVDFFKQPAFDHPSMKNHTYHYKMRPIWKGMRERETNSTGFGYLWENGVGCPIGTVPIRRVTKDDLLRTDSFGDSHKPRGSWNTTTNDPNNVVHSNKHHYVVLRTKDSKKRFNGATMDLCITAPKVRPTQYSASRVHMQIGRDFIQVGLTVNPVLYKDNQPRTFVYTNSGGKSCYNSNCNVGFILVRQDFPLGSPVLPVSIRGDRISRSATFGLIKDQKNGNWWFEFSGTAEEVGFWPSSRFHQSFGNSIEWGGEVYSASLPSPEMGYGLFPSDNDISNSAYMKRITVLDGLYNVDRNVMNYLEDFSDDERGYQGFGIYNSEDANIGRILYYGGPGNI</sequence>
<accession>A0ABM0WMI3</accession>
<dbReference type="PANTHER" id="PTHR31589">
    <property type="entry name" value="PROTEIN, PUTATIVE (DUF239)-RELATED-RELATED"/>
    <property type="match status" value="1"/>
</dbReference>
<evidence type="ECO:0000259" key="3">
    <source>
        <dbReference type="PROSITE" id="PS52045"/>
    </source>
</evidence>
<dbReference type="RefSeq" id="XP_010473236.1">
    <property type="nucleotide sequence ID" value="XM_010474934.1"/>
</dbReference>
<feature type="region of interest" description="Disordered" evidence="1">
    <location>
        <begin position="136"/>
        <end position="156"/>
    </location>
</feature>
<evidence type="ECO:0000313" key="5">
    <source>
        <dbReference type="RefSeq" id="XP_010473236.1"/>
    </source>
</evidence>
<dbReference type="PROSITE" id="PS52045">
    <property type="entry name" value="NEPROSIN_PEP_CD"/>
    <property type="match status" value="1"/>
</dbReference>
<evidence type="ECO:0000256" key="1">
    <source>
        <dbReference type="SAM" id="MobiDB-lite"/>
    </source>
</evidence>